<evidence type="ECO:0000256" key="6">
    <source>
        <dbReference type="ARBA" id="ARBA00023170"/>
    </source>
</evidence>
<evidence type="ECO:0000256" key="3">
    <source>
        <dbReference type="ARBA" id="ARBA00022692"/>
    </source>
</evidence>
<evidence type="ECO:0000256" key="2">
    <source>
        <dbReference type="ARBA" id="ARBA00022475"/>
    </source>
</evidence>
<evidence type="ECO:0000256" key="4">
    <source>
        <dbReference type="ARBA" id="ARBA00022989"/>
    </source>
</evidence>
<dbReference type="GO" id="GO:0005886">
    <property type="term" value="C:plasma membrane"/>
    <property type="evidence" value="ECO:0007669"/>
    <property type="project" value="UniProtKB-SubCell"/>
</dbReference>
<evidence type="ECO:0000313" key="9">
    <source>
        <dbReference type="EMBL" id="OXA53780.1"/>
    </source>
</evidence>
<feature type="transmembrane region" description="Helical" evidence="8">
    <location>
        <begin position="576"/>
        <end position="596"/>
    </location>
</feature>
<dbReference type="InterPro" id="IPR052192">
    <property type="entry name" value="Insect_Ionotropic_Sensory_Rcpt"/>
</dbReference>
<dbReference type="PANTHER" id="PTHR42643">
    <property type="entry name" value="IONOTROPIC RECEPTOR 20A-RELATED"/>
    <property type="match status" value="1"/>
</dbReference>
<evidence type="ECO:0000256" key="7">
    <source>
        <dbReference type="ARBA" id="ARBA00023180"/>
    </source>
</evidence>
<keyword evidence="3 8" id="KW-0812">Transmembrane</keyword>
<evidence type="ECO:0000256" key="8">
    <source>
        <dbReference type="SAM" id="Phobius"/>
    </source>
</evidence>
<comment type="caution">
    <text evidence="9">The sequence shown here is derived from an EMBL/GenBank/DDBJ whole genome shotgun (WGS) entry which is preliminary data.</text>
</comment>
<feature type="transmembrane region" description="Helical" evidence="8">
    <location>
        <begin position="262"/>
        <end position="282"/>
    </location>
</feature>
<comment type="subcellular location">
    <subcellularLocation>
        <location evidence="1">Cell membrane</location>
        <topology evidence="1">Multi-pass membrane protein</topology>
    </subcellularLocation>
</comment>
<keyword evidence="10" id="KW-1185">Reference proteome</keyword>
<dbReference type="Proteomes" id="UP000198287">
    <property type="component" value="Unassembled WGS sequence"/>
</dbReference>
<feature type="transmembrane region" description="Helical" evidence="8">
    <location>
        <begin position="327"/>
        <end position="345"/>
    </location>
</feature>
<keyword evidence="5 8" id="KW-0472">Membrane</keyword>
<gene>
    <name evidence="9" type="ORF">Fcan01_10711</name>
</gene>
<protein>
    <submittedName>
        <fullName evidence="9">Uncharacterized protein</fullName>
    </submittedName>
</protein>
<keyword evidence="7" id="KW-0325">Glycoprotein</keyword>
<evidence type="ECO:0000256" key="1">
    <source>
        <dbReference type="ARBA" id="ARBA00004651"/>
    </source>
</evidence>
<proteinExistence type="predicted"/>
<keyword evidence="6" id="KW-0675">Receptor</keyword>
<evidence type="ECO:0000256" key="5">
    <source>
        <dbReference type="ARBA" id="ARBA00023136"/>
    </source>
</evidence>
<sequence>MGTIIRIIIIAYIYFSIKMPLSFSVEGTYEILNFEKKINLFPSCELSISHFGAFHVPSSIQRPYQLTKYVPVVHGYNGSNTTQSNLLFQPIDPIFRSHHPEPHCLIYVIVVQPELTHQYEAVLDYTENGVRLPGNLKLQVFTECAKLARLDFYMMVFLKIRPVDVENLVIFDTVKRYSLHDALSIAFAHMSLSLEGNGSSLVTISVMMDSTSPFMPFSPDADMLDMSLILVRNTAFSFVTCASLRQGRLDYWGYLKPFSPHVWYVLLGFCNVVTVLLIGQHLSLALRWLEFVNVFIKAWLDVGLTVLEGPGSTLKQMFRRPASDKLIILWMFGSFILVSIYKSIVTNDTTAPLVSSPPRTFKDLVDARFRIYSSPVRIWEFGAKFILPESLSRFRVGESDLDGEILRQTDLRLDVIWQCHFFNWKSYPNSTNRAIVSQVKKAFEKLEVGRIAGISQVLNSSLISNVVGKCEKSVFVAPSIYMESKGYLLSILGGESSHMNRKRYVKSTDTAFSNPVYIRFDKLGAISEAVRGKIMKLIESGLYQFWQNFIIHVHTVGGIGRKGEDEFVAQQLNSNILTVFVILVITTGLCGVTFLCE</sequence>
<reference evidence="9 10" key="1">
    <citation type="submission" date="2015-12" db="EMBL/GenBank/DDBJ databases">
        <title>The genome of Folsomia candida.</title>
        <authorList>
            <person name="Faddeeva A."/>
            <person name="Derks M.F."/>
            <person name="Anvar Y."/>
            <person name="Smit S."/>
            <person name="Van Straalen N."/>
            <person name="Roelofs D."/>
        </authorList>
    </citation>
    <scope>NUCLEOTIDE SEQUENCE [LARGE SCALE GENOMIC DNA]</scope>
    <source>
        <strain evidence="9 10">VU population</strain>
        <tissue evidence="9">Whole body</tissue>
    </source>
</reference>
<organism evidence="9 10">
    <name type="scientific">Folsomia candida</name>
    <name type="common">Springtail</name>
    <dbReference type="NCBI Taxonomy" id="158441"/>
    <lineage>
        <taxon>Eukaryota</taxon>
        <taxon>Metazoa</taxon>
        <taxon>Ecdysozoa</taxon>
        <taxon>Arthropoda</taxon>
        <taxon>Hexapoda</taxon>
        <taxon>Collembola</taxon>
        <taxon>Entomobryomorpha</taxon>
        <taxon>Isotomoidea</taxon>
        <taxon>Isotomidae</taxon>
        <taxon>Proisotominae</taxon>
        <taxon>Folsomia</taxon>
    </lineage>
</organism>
<accession>A0A226E8U8</accession>
<dbReference type="EMBL" id="LNIX01000005">
    <property type="protein sequence ID" value="OXA53780.1"/>
    <property type="molecule type" value="Genomic_DNA"/>
</dbReference>
<dbReference type="AlphaFoldDB" id="A0A226E8U8"/>
<keyword evidence="4 8" id="KW-1133">Transmembrane helix</keyword>
<keyword evidence="2" id="KW-1003">Cell membrane</keyword>
<dbReference type="PANTHER" id="PTHR42643:SF24">
    <property type="entry name" value="IONOTROPIC RECEPTOR 60A"/>
    <property type="match status" value="1"/>
</dbReference>
<name>A0A226E8U8_FOLCA</name>
<evidence type="ECO:0000313" key="10">
    <source>
        <dbReference type="Proteomes" id="UP000198287"/>
    </source>
</evidence>